<dbReference type="Gene3D" id="3.40.50.300">
    <property type="entry name" value="P-loop containing nucleotide triphosphate hydrolases"/>
    <property type="match status" value="1"/>
</dbReference>
<dbReference type="PANTHER" id="PTHR37096:SF1">
    <property type="entry name" value="AAA+ ATPASE DOMAIN-CONTAINING PROTEIN"/>
    <property type="match status" value="1"/>
</dbReference>
<proteinExistence type="predicted"/>
<dbReference type="InterPro" id="IPR051667">
    <property type="entry name" value="Archaeal_ATPase_domain"/>
</dbReference>
<dbReference type="PANTHER" id="PTHR37096">
    <property type="entry name" value="YALI0E33429P"/>
    <property type="match status" value="1"/>
</dbReference>
<evidence type="ECO:0000313" key="2">
    <source>
        <dbReference type="EMBL" id="PLW05109.1"/>
    </source>
</evidence>
<sequence length="423" mass="47403">MSGGSGELVLHHLARRAPSELVLQHLVRRALGELVLHQLSMRAPGGLALIASLLPLSRISRRFFHNNHVPIPLFKRTRETNDLSILLKSRPELTMLLGPPSSGKTTLAKQITSQLQDDGIPKFHPLTIDLRSVDTTREGAFLEAFLDNAKIAGKRSKVWKDLTSEMLVSFGPLSTKVGGSKLSSGTSAENVFKQLGDSLEPQNFRHGKRSPVLVFDQANFFQHMSDKIQAFFNFAIQISKKEGKMHVILTSSDCFCDTWLSRRINPAHFESVVVGDLSRLEAYNYFLKLVENNQHLSEEDKSHLRSIDFNIPYKMTGGRMYFIDKYITQVSPVPPVCGTSANWFLIIFLNDDLIPRASEFILDHERCHWIFQERLGAFHSSRRAAGPKTWGSDLAKAPLNPISSESVVAAVVFPVPRIVDSSY</sequence>
<accession>A0A2N5RVV3</accession>
<dbReference type="InterPro" id="IPR011579">
    <property type="entry name" value="ATPase_dom"/>
</dbReference>
<dbReference type="Proteomes" id="UP000235392">
    <property type="component" value="Unassembled WGS sequence"/>
</dbReference>
<dbReference type="InterPro" id="IPR027417">
    <property type="entry name" value="P-loop_NTPase"/>
</dbReference>
<organism evidence="2 3">
    <name type="scientific">Puccinia coronata f. sp. avenae</name>
    <dbReference type="NCBI Taxonomy" id="200324"/>
    <lineage>
        <taxon>Eukaryota</taxon>
        <taxon>Fungi</taxon>
        <taxon>Dikarya</taxon>
        <taxon>Basidiomycota</taxon>
        <taxon>Pucciniomycotina</taxon>
        <taxon>Pucciniomycetes</taxon>
        <taxon>Pucciniales</taxon>
        <taxon>Pucciniaceae</taxon>
        <taxon>Puccinia</taxon>
    </lineage>
</organism>
<reference evidence="2 3" key="1">
    <citation type="submission" date="2017-11" db="EMBL/GenBank/DDBJ databases">
        <title>De novo assembly and phasing of dikaryotic genomes from two isolates of Puccinia coronata f. sp. avenae, the causal agent of oat crown rust.</title>
        <authorList>
            <person name="Miller M.E."/>
            <person name="Zhang Y."/>
            <person name="Omidvar V."/>
            <person name="Sperschneider J."/>
            <person name="Schwessinger B."/>
            <person name="Raley C."/>
            <person name="Palmer J.M."/>
            <person name="Garnica D."/>
            <person name="Upadhyaya N."/>
            <person name="Rathjen J."/>
            <person name="Taylor J.M."/>
            <person name="Park R.F."/>
            <person name="Dodds P.N."/>
            <person name="Hirsch C.D."/>
            <person name="Kianian S.F."/>
            <person name="Figueroa M."/>
        </authorList>
    </citation>
    <scope>NUCLEOTIDE SEQUENCE [LARGE SCALE GENOMIC DNA]</scope>
    <source>
        <strain evidence="2">12SD80</strain>
    </source>
</reference>
<dbReference type="AlphaFoldDB" id="A0A2N5RVV3"/>
<comment type="caution">
    <text evidence="2">The sequence shown here is derived from an EMBL/GenBank/DDBJ whole genome shotgun (WGS) entry which is preliminary data.</text>
</comment>
<evidence type="ECO:0000259" key="1">
    <source>
        <dbReference type="Pfam" id="PF01637"/>
    </source>
</evidence>
<dbReference type="EMBL" id="PGCI01001399">
    <property type="protein sequence ID" value="PLW05109.1"/>
    <property type="molecule type" value="Genomic_DNA"/>
</dbReference>
<gene>
    <name evidence="2" type="ORF">PCASD_24889</name>
</gene>
<protein>
    <recommendedName>
        <fullName evidence="1">ATPase domain-containing protein</fullName>
    </recommendedName>
</protein>
<dbReference type="SUPFAM" id="SSF52540">
    <property type="entry name" value="P-loop containing nucleoside triphosphate hydrolases"/>
    <property type="match status" value="1"/>
</dbReference>
<feature type="domain" description="ATPase" evidence="1">
    <location>
        <begin position="74"/>
        <end position="258"/>
    </location>
</feature>
<dbReference type="Pfam" id="PF01637">
    <property type="entry name" value="ATPase_2"/>
    <property type="match status" value="1"/>
</dbReference>
<evidence type="ECO:0000313" key="3">
    <source>
        <dbReference type="Proteomes" id="UP000235392"/>
    </source>
</evidence>
<name>A0A2N5RVV3_9BASI</name>
<dbReference type="GO" id="GO:0005524">
    <property type="term" value="F:ATP binding"/>
    <property type="evidence" value="ECO:0007669"/>
    <property type="project" value="InterPro"/>
</dbReference>